<proteinExistence type="predicted"/>
<feature type="compositionally biased region" description="Polar residues" evidence="1">
    <location>
        <begin position="73"/>
        <end position="91"/>
    </location>
</feature>
<keyword evidence="2" id="KW-0732">Signal</keyword>
<name>A0AAE0PNA0_SORBR</name>
<feature type="signal peptide" evidence="2">
    <location>
        <begin position="1"/>
        <end position="22"/>
    </location>
</feature>
<gene>
    <name evidence="3" type="ORF">B0T20DRAFT_18513</name>
</gene>
<reference evidence="3" key="1">
    <citation type="journal article" date="2023" name="Mol. Phylogenet. Evol.">
        <title>Genome-scale phylogeny and comparative genomics of the fungal order Sordariales.</title>
        <authorList>
            <person name="Hensen N."/>
            <person name="Bonometti L."/>
            <person name="Westerberg I."/>
            <person name="Brannstrom I.O."/>
            <person name="Guillou S."/>
            <person name="Cros-Aarteil S."/>
            <person name="Calhoun S."/>
            <person name="Haridas S."/>
            <person name="Kuo A."/>
            <person name="Mondo S."/>
            <person name="Pangilinan J."/>
            <person name="Riley R."/>
            <person name="LaButti K."/>
            <person name="Andreopoulos B."/>
            <person name="Lipzen A."/>
            <person name="Chen C."/>
            <person name="Yan M."/>
            <person name="Daum C."/>
            <person name="Ng V."/>
            <person name="Clum A."/>
            <person name="Steindorff A."/>
            <person name="Ohm R.A."/>
            <person name="Martin F."/>
            <person name="Silar P."/>
            <person name="Natvig D.O."/>
            <person name="Lalanne C."/>
            <person name="Gautier V."/>
            <person name="Ament-Velasquez S.L."/>
            <person name="Kruys A."/>
            <person name="Hutchinson M.I."/>
            <person name="Powell A.J."/>
            <person name="Barry K."/>
            <person name="Miller A.N."/>
            <person name="Grigoriev I.V."/>
            <person name="Debuchy R."/>
            <person name="Gladieux P."/>
            <person name="Hiltunen Thoren M."/>
            <person name="Johannesson H."/>
        </authorList>
    </citation>
    <scope>NUCLEOTIDE SEQUENCE</scope>
    <source>
        <strain evidence="3">FGSC 1904</strain>
    </source>
</reference>
<reference evidence="3" key="2">
    <citation type="submission" date="2023-07" db="EMBL/GenBank/DDBJ databases">
        <authorList>
            <consortium name="Lawrence Berkeley National Laboratory"/>
            <person name="Haridas S."/>
            <person name="Hensen N."/>
            <person name="Bonometti L."/>
            <person name="Westerberg I."/>
            <person name="Brannstrom I.O."/>
            <person name="Guillou S."/>
            <person name="Cros-Aarteil S."/>
            <person name="Calhoun S."/>
            <person name="Kuo A."/>
            <person name="Mondo S."/>
            <person name="Pangilinan J."/>
            <person name="Riley R."/>
            <person name="LaButti K."/>
            <person name="Andreopoulos B."/>
            <person name="Lipzen A."/>
            <person name="Chen C."/>
            <person name="Yanf M."/>
            <person name="Daum C."/>
            <person name="Ng V."/>
            <person name="Clum A."/>
            <person name="Steindorff A."/>
            <person name="Ohm R."/>
            <person name="Martin F."/>
            <person name="Silar P."/>
            <person name="Natvig D."/>
            <person name="Lalanne C."/>
            <person name="Gautier V."/>
            <person name="Ament-velasquez S.L."/>
            <person name="Kruys A."/>
            <person name="Hutchinson M.I."/>
            <person name="Powell A.J."/>
            <person name="Barry K."/>
            <person name="Miller A.N."/>
            <person name="Grigoriev I.V."/>
            <person name="Debuchy R."/>
            <person name="Gladieux P."/>
            <person name="Thoren M.H."/>
            <person name="Johannesson H."/>
        </authorList>
    </citation>
    <scope>NUCLEOTIDE SEQUENCE</scope>
    <source>
        <strain evidence="3">FGSC 1904</strain>
    </source>
</reference>
<comment type="caution">
    <text evidence="3">The sequence shown here is derived from an EMBL/GenBank/DDBJ whole genome shotgun (WGS) entry which is preliminary data.</text>
</comment>
<protein>
    <recommendedName>
        <fullName evidence="5">Secreted protein</fullName>
    </recommendedName>
</protein>
<evidence type="ECO:0000313" key="4">
    <source>
        <dbReference type="Proteomes" id="UP001281003"/>
    </source>
</evidence>
<organism evidence="3 4">
    <name type="scientific">Sordaria brevicollis</name>
    <dbReference type="NCBI Taxonomy" id="83679"/>
    <lineage>
        <taxon>Eukaryota</taxon>
        <taxon>Fungi</taxon>
        <taxon>Dikarya</taxon>
        <taxon>Ascomycota</taxon>
        <taxon>Pezizomycotina</taxon>
        <taxon>Sordariomycetes</taxon>
        <taxon>Sordariomycetidae</taxon>
        <taxon>Sordariales</taxon>
        <taxon>Sordariaceae</taxon>
        <taxon>Sordaria</taxon>
    </lineage>
</organism>
<dbReference type="EMBL" id="JAUTDP010000001">
    <property type="protein sequence ID" value="KAK3403171.1"/>
    <property type="molecule type" value="Genomic_DNA"/>
</dbReference>
<evidence type="ECO:0000313" key="3">
    <source>
        <dbReference type="EMBL" id="KAK3403171.1"/>
    </source>
</evidence>
<keyword evidence="4" id="KW-1185">Reference proteome</keyword>
<feature type="compositionally biased region" description="Basic and acidic residues" evidence="1">
    <location>
        <begin position="93"/>
        <end position="102"/>
    </location>
</feature>
<evidence type="ECO:0000256" key="1">
    <source>
        <dbReference type="SAM" id="MobiDB-lite"/>
    </source>
</evidence>
<feature type="region of interest" description="Disordered" evidence="1">
    <location>
        <begin position="71"/>
        <end position="106"/>
    </location>
</feature>
<dbReference type="Proteomes" id="UP001281003">
    <property type="component" value="Unassembled WGS sequence"/>
</dbReference>
<feature type="chain" id="PRO_5042222751" description="Secreted protein" evidence="2">
    <location>
        <begin position="23"/>
        <end position="134"/>
    </location>
</feature>
<evidence type="ECO:0000256" key="2">
    <source>
        <dbReference type="SAM" id="SignalP"/>
    </source>
</evidence>
<dbReference type="AlphaFoldDB" id="A0AAE0PNA0"/>
<sequence>MFIAGMILILLTMALFPLPSHSTTLVGYGRGTNRELSCDVHTIPTARKELPYSRNPFFSTSKQTSLMLPGYQDQASHMHQSQKNNTESTPGVEQKKTKEKKQGIFSHTSASWPSWLAAKPPNFSEKERAYLKLV</sequence>
<accession>A0AAE0PNA0</accession>
<evidence type="ECO:0008006" key="5">
    <source>
        <dbReference type="Google" id="ProtNLM"/>
    </source>
</evidence>